<protein>
    <recommendedName>
        <fullName evidence="3">YkuD domain-containing protein</fullName>
    </recommendedName>
</protein>
<sequence length="131" mass="14730">MRHLEKGTLRVWQATSATDKKQYKDNFHERGGFIPPEYRVPGLKSWTVNTKPISMPDNPGVDGNFYKIDPHEVKTDEGGIRGDFGIHKDGNVPGSMGCIVMSPDRFQQFEKEITELAKDGVTSLPLFVTYS</sequence>
<accession>A0ABR8ACQ8</accession>
<gene>
    <name evidence="1" type="ORF">H6G24_20135</name>
</gene>
<evidence type="ECO:0000313" key="1">
    <source>
        <dbReference type="EMBL" id="MBD2197787.1"/>
    </source>
</evidence>
<evidence type="ECO:0000313" key="2">
    <source>
        <dbReference type="Proteomes" id="UP000658514"/>
    </source>
</evidence>
<name>A0ABR8ACQ8_9CYAN</name>
<evidence type="ECO:0008006" key="3">
    <source>
        <dbReference type="Google" id="ProtNLM"/>
    </source>
</evidence>
<dbReference type="RefSeq" id="WP_190545064.1">
    <property type="nucleotide sequence ID" value="NZ_JACJQH010000032.1"/>
</dbReference>
<dbReference type="Proteomes" id="UP000658514">
    <property type="component" value="Unassembled WGS sequence"/>
</dbReference>
<organism evidence="1 2">
    <name type="scientific">Calothrix parietina FACHB-288</name>
    <dbReference type="NCBI Taxonomy" id="2692896"/>
    <lineage>
        <taxon>Bacteria</taxon>
        <taxon>Bacillati</taxon>
        <taxon>Cyanobacteriota</taxon>
        <taxon>Cyanophyceae</taxon>
        <taxon>Nostocales</taxon>
        <taxon>Calotrichaceae</taxon>
        <taxon>Calothrix</taxon>
    </lineage>
</organism>
<comment type="caution">
    <text evidence="1">The sequence shown here is derived from an EMBL/GenBank/DDBJ whole genome shotgun (WGS) entry which is preliminary data.</text>
</comment>
<proteinExistence type="predicted"/>
<reference evidence="1 2" key="1">
    <citation type="journal article" date="2020" name="ISME J.">
        <title>Comparative genomics reveals insights into cyanobacterial evolution and habitat adaptation.</title>
        <authorList>
            <person name="Chen M.Y."/>
            <person name="Teng W.K."/>
            <person name="Zhao L."/>
            <person name="Hu C.X."/>
            <person name="Zhou Y.K."/>
            <person name="Han B.P."/>
            <person name="Song L.R."/>
            <person name="Shu W.S."/>
        </authorList>
    </citation>
    <scope>NUCLEOTIDE SEQUENCE [LARGE SCALE GENOMIC DNA]</scope>
    <source>
        <strain evidence="1 2">FACHB-288</strain>
    </source>
</reference>
<dbReference type="EMBL" id="JACJQH010000032">
    <property type="protein sequence ID" value="MBD2197787.1"/>
    <property type="molecule type" value="Genomic_DNA"/>
</dbReference>
<keyword evidence="2" id="KW-1185">Reference proteome</keyword>